<comment type="caution">
    <text evidence="3">The sequence shown here is derived from an EMBL/GenBank/DDBJ whole genome shotgun (WGS) entry which is preliminary data.</text>
</comment>
<dbReference type="Gene3D" id="1.10.287.70">
    <property type="match status" value="1"/>
</dbReference>
<keyword evidence="1" id="KW-0812">Transmembrane</keyword>
<name>A0ABR6GX77_9BURK</name>
<proteinExistence type="predicted"/>
<evidence type="ECO:0000313" key="4">
    <source>
        <dbReference type="Proteomes" id="UP000574369"/>
    </source>
</evidence>
<dbReference type="RefSeq" id="WP_221194108.1">
    <property type="nucleotide sequence ID" value="NZ_JACHXO010000008.1"/>
</dbReference>
<reference evidence="3 4" key="1">
    <citation type="submission" date="2020-08" db="EMBL/GenBank/DDBJ databases">
        <title>Genomic Encyclopedia of Type Strains, Phase III (KMG-III): the genomes of soil and plant-associated and newly described type strains.</title>
        <authorList>
            <person name="Whitman W."/>
        </authorList>
    </citation>
    <scope>NUCLEOTIDE SEQUENCE [LARGE SCALE GENOMIC DNA]</scope>
    <source>
        <strain evidence="3 4">CECT 7247</strain>
    </source>
</reference>
<gene>
    <name evidence="3" type="ORF">FHS28_004137</name>
</gene>
<organism evidence="3 4">
    <name type="scientific">Roseateles terrae</name>
    <dbReference type="NCBI Taxonomy" id="431060"/>
    <lineage>
        <taxon>Bacteria</taxon>
        <taxon>Pseudomonadati</taxon>
        <taxon>Pseudomonadota</taxon>
        <taxon>Betaproteobacteria</taxon>
        <taxon>Burkholderiales</taxon>
        <taxon>Sphaerotilaceae</taxon>
        <taxon>Roseateles</taxon>
    </lineage>
</organism>
<sequence>MRMIRYLALTRRHPSAILLLVQLLGLVLYPLVEGSRAGPLALSAMGIIVLIFTTRMVRSTPGLLWLSVGIALPAIVLLLIQGLMDRPDLLPWSSGLEALFYFYAAGSLIAYMMGDQHATTDELFAAGATFTLLAWAFAYVFVVVQAIQPGSFSAAVNPAEPRTWTELVFLSFALLSSTGIGDVIPVRPLARAITTLEMFAGVMYLAAVVSRLIGLTLVDHSGEGRIGLRRSRVQRTARAERQAPEEEG</sequence>
<dbReference type="Pfam" id="PF07885">
    <property type="entry name" value="Ion_trans_2"/>
    <property type="match status" value="1"/>
</dbReference>
<dbReference type="InterPro" id="IPR013099">
    <property type="entry name" value="K_chnl_dom"/>
</dbReference>
<evidence type="ECO:0000256" key="1">
    <source>
        <dbReference type="SAM" id="Phobius"/>
    </source>
</evidence>
<dbReference type="EMBL" id="JACHXO010000008">
    <property type="protein sequence ID" value="MBB3196715.1"/>
    <property type="molecule type" value="Genomic_DNA"/>
</dbReference>
<dbReference type="Proteomes" id="UP000574369">
    <property type="component" value="Unassembled WGS sequence"/>
</dbReference>
<feature type="domain" description="Potassium channel" evidence="2">
    <location>
        <begin position="135"/>
        <end position="213"/>
    </location>
</feature>
<evidence type="ECO:0000259" key="2">
    <source>
        <dbReference type="Pfam" id="PF07885"/>
    </source>
</evidence>
<evidence type="ECO:0000313" key="3">
    <source>
        <dbReference type="EMBL" id="MBB3196715.1"/>
    </source>
</evidence>
<feature type="transmembrane region" description="Helical" evidence="1">
    <location>
        <begin position="64"/>
        <end position="84"/>
    </location>
</feature>
<feature type="transmembrane region" description="Helical" evidence="1">
    <location>
        <begin position="90"/>
        <end position="111"/>
    </location>
</feature>
<feature type="transmembrane region" description="Helical" evidence="1">
    <location>
        <begin position="123"/>
        <end position="147"/>
    </location>
</feature>
<keyword evidence="1" id="KW-1133">Transmembrane helix</keyword>
<keyword evidence="4" id="KW-1185">Reference proteome</keyword>
<feature type="transmembrane region" description="Helical" evidence="1">
    <location>
        <begin position="40"/>
        <end position="57"/>
    </location>
</feature>
<protein>
    <recommendedName>
        <fullName evidence="2">Potassium channel domain-containing protein</fullName>
    </recommendedName>
</protein>
<feature type="transmembrane region" description="Helical" evidence="1">
    <location>
        <begin position="198"/>
        <end position="218"/>
    </location>
</feature>
<accession>A0ABR6GX77</accession>
<dbReference type="SUPFAM" id="SSF81324">
    <property type="entry name" value="Voltage-gated potassium channels"/>
    <property type="match status" value="1"/>
</dbReference>
<keyword evidence="1" id="KW-0472">Membrane</keyword>